<evidence type="ECO:0000256" key="2">
    <source>
        <dbReference type="SAM" id="SignalP"/>
    </source>
</evidence>
<dbReference type="EMBL" id="QVIG01000001">
    <property type="protein sequence ID" value="RGD62178.1"/>
    <property type="molecule type" value="Genomic_DNA"/>
</dbReference>
<dbReference type="SUPFAM" id="SSF89372">
    <property type="entry name" value="Fucose-specific lectin"/>
    <property type="match status" value="1"/>
</dbReference>
<organism evidence="4 5">
    <name type="scientific">Kitasatospora xanthocidica</name>
    <dbReference type="NCBI Taxonomy" id="83382"/>
    <lineage>
        <taxon>Bacteria</taxon>
        <taxon>Bacillati</taxon>
        <taxon>Actinomycetota</taxon>
        <taxon>Actinomycetes</taxon>
        <taxon>Kitasatosporales</taxon>
        <taxon>Streptomycetaceae</taxon>
        <taxon>Kitasatospora</taxon>
    </lineage>
</organism>
<name>A0A373A201_9ACTN</name>
<evidence type="ECO:0000313" key="5">
    <source>
        <dbReference type="Proteomes" id="UP000263377"/>
    </source>
</evidence>
<dbReference type="InterPro" id="IPR001314">
    <property type="entry name" value="Peptidase_S1A"/>
</dbReference>
<dbReference type="SMART" id="SM00020">
    <property type="entry name" value="Tryp_SPc"/>
    <property type="match status" value="1"/>
</dbReference>
<keyword evidence="5" id="KW-1185">Reference proteome</keyword>
<sequence>MSRNSSPRNLRAGALATVLAAGALTTLATPPAGAVVGDAAANGTYAYTALLTIGDNLRACTGTLVDRSWVLTAASCFSDDPAQPQALAAGAPKWKTTATIGRTDLTTGAGKTAEISELVPRADRDLVMARLATPVDGIAPLRVATAAPAAGQTLRVPGYGRTKDEWAPLKLHSGAFSLDTVSATGIGTTGTGGAAVCKGDTGAPVVREVNGKAELVAVASRSWQGGCLGVPATETRTGAFNSRVDNIAGWVQQVRAKAIGWKTQALVRSDANLYLASRLYDGSWTPYEDVQAAAGNIGGVRAVSSAGINGDTHVIALGGDGHLHHAVHNLDGGWGQKFVDINTTVADLGNITQVTIAPVGNDLHVVVVADGILFHSMRSGNGQWSSFKVVTEVTGPLNGITSISAGGAAGGELHIAAVSGGKVYHTRRNAAGSWSPWGSVAEAAGATAPVSAVAVTRQGDDLNLAVIASDGQYHTLRHASGSWQPVNSLGSVLGNVTGTGISAATVDTDAVFAVTTNDNKILLTNRHADGNWTAPESLDLTAIPGNHTGTVITSSL</sequence>
<dbReference type="GO" id="GO:0004252">
    <property type="term" value="F:serine-type endopeptidase activity"/>
    <property type="evidence" value="ECO:0007669"/>
    <property type="project" value="InterPro"/>
</dbReference>
<dbReference type="PANTHER" id="PTHR24250:SF27">
    <property type="entry name" value="ELASTASE 2 LIKE"/>
    <property type="match status" value="1"/>
</dbReference>
<feature type="chain" id="PRO_5016937336" evidence="2">
    <location>
        <begin position="35"/>
        <end position="556"/>
    </location>
</feature>
<feature type="domain" description="Peptidase S1" evidence="3">
    <location>
        <begin position="35"/>
        <end position="256"/>
    </location>
</feature>
<accession>A0A373A201</accession>
<keyword evidence="2" id="KW-0732">Signal</keyword>
<dbReference type="Proteomes" id="UP000263377">
    <property type="component" value="Unassembled WGS sequence"/>
</dbReference>
<dbReference type="Pfam" id="PF00089">
    <property type="entry name" value="Trypsin"/>
    <property type="match status" value="1"/>
</dbReference>
<dbReference type="PRINTS" id="PR00722">
    <property type="entry name" value="CHYMOTRYPSIN"/>
</dbReference>
<dbReference type="InterPro" id="IPR009003">
    <property type="entry name" value="Peptidase_S1_PA"/>
</dbReference>
<comment type="caution">
    <text evidence="4">The sequence shown here is derived from an EMBL/GenBank/DDBJ whole genome shotgun (WGS) entry which is preliminary data.</text>
</comment>
<dbReference type="GO" id="GO:0006508">
    <property type="term" value="P:proteolysis"/>
    <property type="evidence" value="ECO:0007669"/>
    <property type="project" value="InterPro"/>
</dbReference>
<dbReference type="PROSITE" id="PS50240">
    <property type="entry name" value="TRYPSIN_DOM"/>
    <property type="match status" value="1"/>
</dbReference>
<dbReference type="PANTHER" id="PTHR24250">
    <property type="entry name" value="CHYMOTRYPSIN-RELATED"/>
    <property type="match status" value="1"/>
</dbReference>
<dbReference type="InterPro" id="IPR043504">
    <property type="entry name" value="Peptidase_S1_PA_chymotrypsin"/>
</dbReference>
<evidence type="ECO:0000259" key="3">
    <source>
        <dbReference type="PROSITE" id="PS50240"/>
    </source>
</evidence>
<evidence type="ECO:0000256" key="1">
    <source>
        <dbReference type="ARBA" id="ARBA00023157"/>
    </source>
</evidence>
<proteinExistence type="predicted"/>
<dbReference type="RefSeq" id="WP_117490466.1">
    <property type="nucleotide sequence ID" value="NZ_QVIG01000001.1"/>
</dbReference>
<dbReference type="Gene3D" id="2.40.10.10">
    <property type="entry name" value="Trypsin-like serine proteases"/>
    <property type="match status" value="1"/>
</dbReference>
<dbReference type="Gene3D" id="2.120.10.70">
    <property type="entry name" value="Fucose-specific lectin"/>
    <property type="match status" value="1"/>
</dbReference>
<gene>
    <name evidence="4" type="ORF">DR950_34480</name>
</gene>
<evidence type="ECO:0000313" key="4">
    <source>
        <dbReference type="EMBL" id="RGD62178.1"/>
    </source>
</evidence>
<feature type="signal peptide" evidence="2">
    <location>
        <begin position="1"/>
        <end position="34"/>
    </location>
</feature>
<keyword evidence="1" id="KW-1015">Disulfide bond</keyword>
<dbReference type="AlphaFoldDB" id="A0A373A201"/>
<dbReference type="SUPFAM" id="SSF50494">
    <property type="entry name" value="Trypsin-like serine proteases"/>
    <property type="match status" value="1"/>
</dbReference>
<dbReference type="InterPro" id="IPR001254">
    <property type="entry name" value="Trypsin_dom"/>
</dbReference>
<reference evidence="4 5" key="1">
    <citation type="submission" date="2018-08" db="EMBL/GenBank/DDBJ databases">
        <title>Diversity &amp; Physiological Properties of Lignin-Decomposing Actinobacteria from Soil.</title>
        <authorList>
            <person name="Roh S.G."/>
            <person name="Kim S.B."/>
        </authorList>
    </citation>
    <scope>NUCLEOTIDE SEQUENCE [LARGE SCALE GENOMIC DNA]</scope>
    <source>
        <strain evidence="4 5">MMS17-GH009</strain>
    </source>
</reference>
<protein>
    <submittedName>
        <fullName evidence="4">S1 family peptidase</fullName>
    </submittedName>
</protein>